<comment type="caution">
    <text evidence="3">The sequence shown here is derived from an EMBL/GenBank/DDBJ whole genome shotgun (WGS) entry which is preliminary data.</text>
</comment>
<reference evidence="4" key="1">
    <citation type="journal article" date="2020" name="Stud. Mycol.">
        <title>101 Dothideomycetes genomes: A test case for predicting lifestyles and emergence of pathogens.</title>
        <authorList>
            <person name="Haridas S."/>
            <person name="Albert R."/>
            <person name="Binder M."/>
            <person name="Bloem J."/>
            <person name="LaButti K."/>
            <person name="Salamov A."/>
            <person name="Andreopoulos B."/>
            <person name="Baker S."/>
            <person name="Barry K."/>
            <person name="Bills G."/>
            <person name="Bluhm B."/>
            <person name="Cannon C."/>
            <person name="Castanera R."/>
            <person name="Culley D."/>
            <person name="Daum C."/>
            <person name="Ezra D."/>
            <person name="Gonzalez J."/>
            <person name="Henrissat B."/>
            <person name="Kuo A."/>
            <person name="Liang C."/>
            <person name="Lipzen A."/>
            <person name="Lutzoni F."/>
            <person name="Magnuson J."/>
            <person name="Mondo S."/>
            <person name="Nolan M."/>
            <person name="Ohm R."/>
            <person name="Pangilinan J."/>
            <person name="Park H.-J."/>
            <person name="Ramirez L."/>
            <person name="Alfaro M."/>
            <person name="Sun H."/>
            <person name="Tritt A."/>
            <person name="Yoshinaga Y."/>
            <person name="Zwiers L.-H."/>
            <person name="Turgeon B."/>
            <person name="Goodwin S."/>
            <person name="Spatafora J."/>
            <person name="Crous P."/>
            <person name="Grigoriev I."/>
        </authorList>
    </citation>
    <scope>NUCLEOTIDE SEQUENCE [LARGE SCALE GENOMIC DNA]</scope>
    <source>
        <strain evidence="4">CBS 304.66</strain>
    </source>
</reference>
<evidence type="ECO:0000259" key="2">
    <source>
        <dbReference type="Pfam" id="PF13472"/>
    </source>
</evidence>
<dbReference type="PANTHER" id="PTHR30383:SF2">
    <property type="entry name" value="CELLULOSE-BINDING PROTEIN"/>
    <property type="match status" value="1"/>
</dbReference>
<keyword evidence="4" id="KW-1185">Reference proteome</keyword>
<dbReference type="Proteomes" id="UP000800093">
    <property type="component" value="Unassembled WGS sequence"/>
</dbReference>
<dbReference type="CDD" id="cd01833">
    <property type="entry name" value="XynB_like"/>
    <property type="match status" value="1"/>
</dbReference>
<dbReference type="GO" id="GO:0004622">
    <property type="term" value="F:phosphatidylcholine lysophospholipase activity"/>
    <property type="evidence" value="ECO:0007669"/>
    <property type="project" value="TreeGrafter"/>
</dbReference>
<dbReference type="InterPro" id="IPR036514">
    <property type="entry name" value="SGNH_hydro_sf"/>
</dbReference>
<proteinExistence type="predicted"/>
<keyword evidence="3" id="KW-0378">Hydrolase</keyword>
<evidence type="ECO:0000313" key="3">
    <source>
        <dbReference type="EMBL" id="KAF2265779.1"/>
    </source>
</evidence>
<dbReference type="InterPro" id="IPR051532">
    <property type="entry name" value="Ester_Hydrolysis_Enzymes"/>
</dbReference>
<dbReference type="OrthoDB" id="2119228at2759"/>
<organism evidence="3 4">
    <name type="scientific">Lojkania enalia</name>
    <dbReference type="NCBI Taxonomy" id="147567"/>
    <lineage>
        <taxon>Eukaryota</taxon>
        <taxon>Fungi</taxon>
        <taxon>Dikarya</taxon>
        <taxon>Ascomycota</taxon>
        <taxon>Pezizomycotina</taxon>
        <taxon>Dothideomycetes</taxon>
        <taxon>Pleosporomycetidae</taxon>
        <taxon>Pleosporales</taxon>
        <taxon>Pleosporales incertae sedis</taxon>
        <taxon>Lojkania</taxon>
    </lineage>
</organism>
<dbReference type="Gene3D" id="3.40.50.1110">
    <property type="entry name" value="SGNH hydrolase"/>
    <property type="match status" value="1"/>
</dbReference>
<accession>A0A9P4KAN4</accession>
<gene>
    <name evidence="3" type="ORF">CC78DRAFT_174172</name>
</gene>
<feature type="chain" id="PRO_5040340752" evidence="1">
    <location>
        <begin position="20"/>
        <end position="242"/>
    </location>
</feature>
<keyword evidence="1" id="KW-0732">Signal</keyword>
<feature type="signal peptide" evidence="1">
    <location>
        <begin position="1"/>
        <end position="19"/>
    </location>
</feature>
<dbReference type="EMBL" id="ML986603">
    <property type="protein sequence ID" value="KAF2265779.1"/>
    <property type="molecule type" value="Genomic_DNA"/>
</dbReference>
<dbReference type="Pfam" id="PF13472">
    <property type="entry name" value="Lipase_GDSL_2"/>
    <property type="match status" value="1"/>
</dbReference>
<dbReference type="AlphaFoldDB" id="A0A9P4KAN4"/>
<protein>
    <submittedName>
        <fullName evidence="3">SGNH hydrolase</fullName>
    </submittedName>
</protein>
<name>A0A9P4KAN4_9PLEO</name>
<dbReference type="PANTHER" id="PTHR30383">
    <property type="entry name" value="THIOESTERASE 1/PROTEASE 1/LYSOPHOSPHOLIPASE L1"/>
    <property type="match status" value="1"/>
</dbReference>
<sequence length="242" mass="26179">MFNLKRIATALGLIVATQGNPVALNEIRATKATSLVKIMPFGASIVGAPGCWRAILWQKLQAAGIKNTDFVGSNPSPDCGFKYDGENEGHAGARATEYAQKGNLTVWLKAAKPDIVMVHVGTNDVLGGIKPWDILRAYSTLVDEMRASKVNMGIIFSKLIPLDPSRFSKQAVQGIVDLNGNMSEWVMTKSTPLSPILIVDSYTGFDVKKDTSDGEHPNASGNEKLAQKFYQPLVDMIRNVGS</sequence>
<dbReference type="SUPFAM" id="SSF52266">
    <property type="entry name" value="SGNH hydrolase"/>
    <property type="match status" value="1"/>
</dbReference>
<feature type="domain" description="SGNH hydrolase-type esterase" evidence="2">
    <location>
        <begin position="82"/>
        <end position="223"/>
    </location>
</feature>
<evidence type="ECO:0000313" key="4">
    <source>
        <dbReference type="Proteomes" id="UP000800093"/>
    </source>
</evidence>
<evidence type="ECO:0000256" key="1">
    <source>
        <dbReference type="SAM" id="SignalP"/>
    </source>
</evidence>
<dbReference type="InterPro" id="IPR013830">
    <property type="entry name" value="SGNH_hydro"/>
</dbReference>